<dbReference type="PANTHER" id="PTHR33751">
    <property type="entry name" value="CBB3-TYPE CYTOCHROME C OXIDASE SUBUNIT FIXP"/>
    <property type="match status" value="1"/>
</dbReference>
<dbReference type="Pfam" id="PF13442">
    <property type="entry name" value="Cytochrome_CBB3"/>
    <property type="match status" value="1"/>
</dbReference>
<evidence type="ECO:0000256" key="3">
    <source>
        <dbReference type="ARBA" id="ARBA00023004"/>
    </source>
</evidence>
<proteinExistence type="predicted"/>
<keyword evidence="5" id="KW-0812">Transmembrane</keyword>
<dbReference type="InterPro" id="IPR050597">
    <property type="entry name" value="Cytochrome_c_Oxidase_Subunit"/>
</dbReference>
<feature type="transmembrane region" description="Helical" evidence="5">
    <location>
        <begin position="29"/>
        <end position="50"/>
    </location>
</feature>
<evidence type="ECO:0000313" key="7">
    <source>
        <dbReference type="EMBL" id="MFD2532766.1"/>
    </source>
</evidence>
<evidence type="ECO:0000313" key="8">
    <source>
        <dbReference type="Proteomes" id="UP001597460"/>
    </source>
</evidence>
<evidence type="ECO:0000259" key="6">
    <source>
        <dbReference type="PROSITE" id="PS51007"/>
    </source>
</evidence>
<dbReference type="Proteomes" id="UP001597460">
    <property type="component" value="Unassembled WGS sequence"/>
</dbReference>
<gene>
    <name evidence="7" type="ORF">ACFSVN_09945</name>
</gene>
<keyword evidence="1 4" id="KW-0349">Heme</keyword>
<keyword evidence="2 4" id="KW-0479">Metal-binding</keyword>
<keyword evidence="8" id="KW-1185">Reference proteome</keyword>
<keyword evidence="3 4" id="KW-0408">Iron</keyword>
<protein>
    <submittedName>
        <fullName evidence="7">Cbb3-type cytochrome c oxidase N-terminal domain-containing protein</fullName>
    </submittedName>
</protein>
<dbReference type="EMBL" id="JBHULI010000024">
    <property type="protein sequence ID" value="MFD2532766.1"/>
    <property type="molecule type" value="Genomic_DNA"/>
</dbReference>
<reference evidence="8" key="1">
    <citation type="journal article" date="2019" name="Int. J. Syst. Evol. Microbiol.">
        <title>The Global Catalogue of Microorganisms (GCM) 10K type strain sequencing project: providing services to taxonomists for standard genome sequencing and annotation.</title>
        <authorList>
            <consortium name="The Broad Institute Genomics Platform"/>
            <consortium name="The Broad Institute Genome Sequencing Center for Infectious Disease"/>
            <person name="Wu L."/>
            <person name="Ma J."/>
        </authorList>
    </citation>
    <scope>NUCLEOTIDE SEQUENCE [LARGE SCALE GENOMIC DNA]</scope>
    <source>
        <strain evidence="8">KCTC 52042</strain>
    </source>
</reference>
<accession>A0ABW5JL00</accession>
<dbReference type="RefSeq" id="WP_390301792.1">
    <property type="nucleotide sequence ID" value="NZ_JBHULI010000024.1"/>
</dbReference>
<keyword evidence="5" id="KW-0472">Membrane</keyword>
<comment type="caution">
    <text evidence="7">The sequence shown here is derived from an EMBL/GenBank/DDBJ whole genome shotgun (WGS) entry which is preliminary data.</text>
</comment>
<evidence type="ECO:0000256" key="4">
    <source>
        <dbReference type="PROSITE-ProRule" id="PRU00433"/>
    </source>
</evidence>
<name>A0ABW5JL00_9BACT</name>
<sequence>MKVFDDEKDLLMDHEYDGIRELDNHMPVWWLWLFYFTIVWGIGYMVYYYMLGGPTQEELYEQEMAAAAEQYGLEPEGDGSEAEVSDFTWAFLEDQSRIEEGREIYMSNGNLCYTCHGANGEGIVGPNITDDLWIHGCSAEEIASSIIEGYPDRGMIAYGSGARLSDEQVQSLVSYIASIQGTEPANAKAPIDRAVPCSLE</sequence>
<evidence type="ECO:0000256" key="1">
    <source>
        <dbReference type="ARBA" id="ARBA00022617"/>
    </source>
</evidence>
<dbReference type="Pfam" id="PF14715">
    <property type="entry name" value="FixP_N"/>
    <property type="match status" value="1"/>
</dbReference>
<dbReference type="SUPFAM" id="SSF46626">
    <property type="entry name" value="Cytochrome c"/>
    <property type="match status" value="1"/>
</dbReference>
<dbReference type="InterPro" id="IPR009056">
    <property type="entry name" value="Cyt_c-like_dom"/>
</dbReference>
<dbReference type="InterPro" id="IPR036909">
    <property type="entry name" value="Cyt_c-like_dom_sf"/>
</dbReference>
<dbReference type="InterPro" id="IPR038414">
    <property type="entry name" value="CcoP_N_sf"/>
</dbReference>
<dbReference type="PANTHER" id="PTHR33751:SF1">
    <property type="entry name" value="CBB3-TYPE CYTOCHROME C OXIDASE SUBUNIT FIXP"/>
    <property type="match status" value="1"/>
</dbReference>
<keyword evidence="5" id="KW-1133">Transmembrane helix</keyword>
<evidence type="ECO:0000256" key="5">
    <source>
        <dbReference type="SAM" id="Phobius"/>
    </source>
</evidence>
<dbReference type="Gene3D" id="1.10.760.10">
    <property type="entry name" value="Cytochrome c-like domain"/>
    <property type="match status" value="1"/>
</dbReference>
<organism evidence="7 8">
    <name type="scientific">Gracilimonas halophila</name>
    <dbReference type="NCBI Taxonomy" id="1834464"/>
    <lineage>
        <taxon>Bacteria</taxon>
        <taxon>Pseudomonadati</taxon>
        <taxon>Balneolota</taxon>
        <taxon>Balneolia</taxon>
        <taxon>Balneolales</taxon>
        <taxon>Balneolaceae</taxon>
        <taxon>Gracilimonas</taxon>
    </lineage>
</organism>
<evidence type="ECO:0000256" key="2">
    <source>
        <dbReference type="ARBA" id="ARBA00022723"/>
    </source>
</evidence>
<feature type="domain" description="Cytochrome c" evidence="6">
    <location>
        <begin position="96"/>
        <end position="180"/>
    </location>
</feature>
<dbReference type="InterPro" id="IPR032858">
    <property type="entry name" value="CcoP_N"/>
</dbReference>
<dbReference type="PROSITE" id="PS51007">
    <property type="entry name" value="CYTC"/>
    <property type="match status" value="1"/>
</dbReference>
<dbReference type="Gene3D" id="6.10.280.130">
    <property type="match status" value="1"/>
</dbReference>